<feature type="domain" description="CdaR GGDEF-like" evidence="4">
    <location>
        <begin position="143"/>
        <end position="256"/>
    </location>
</feature>
<organism evidence="5 6">
    <name type="scientific">Shouchella xiaoxiensis</name>
    <dbReference type="NCBI Taxonomy" id="766895"/>
    <lineage>
        <taxon>Bacteria</taxon>
        <taxon>Bacillati</taxon>
        <taxon>Bacillota</taxon>
        <taxon>Bacilli</taxon>
        <taxon>Bacillales</taxon>
        <taxon>Bacillaceae</taxon>
        <taxon>Shouchella</taxon>
    </lineage>
</organism>
<feature type="domain" description="Putative sugar diacid recognition" evidence="2">
    <location>
        <begin position="2"/>
        <end position="135"/>
    </location>
</feature>
<comment type="caution">
    <text evidence="5">The sequence shown here is derived from an EMBL/GenBank/DDBJ whole genome shotgun (WGS) entry which is preliminary data.</text>
</comment>
<keyword evidence="6" id="KW-1185">Reference proteome</keyword>
<dbReference type="PANTHER" id="PTHR33744:SF15">
    <property type="entry name" value="CARBOHYDRATE DIACID REGULATOR"/>
    <property type="match status" value="1"/>
</dbReference>
<evidence type="ECO:0000313" key="6">
    <source>
        <dbReference type="Proteomes" id="UP001179280"/>
    </source>
</evidence>
<dbReference type="RefSeq" id="WP_204469372.1">
    <property type="nucleotide sequence ID" value="NZ_JAFBCV010000030.1"/>
</dbReference>
<dbReference type="PANTHER" id="PTHR33744">
    <property type="entry name" value="CARBOHYDRATE DIACID REGULATOR"/>
    <property type="match status" value="1"/>
</dbReference>
<evidence type="ECO:0000259" key="2">
    <source>
        <dbReference type="Pfam" id="PF05651"/>
    </source>
</evidence>
<evidence type="ECO:0000259" key="4">
    <source>
        <dbReference type="Pfam" id="PF17853"/>
    </source>
</evidence>
<dbReference type="InterPro" id="IPR042070">
    <property type="entry name" value="PucR_C-HTH_sf"/>
</dbReference>
<proteinExistence type="inferred from homology"/>
<dbReference type="Gene3D" id="1.10.10.2840">
    <property type="entry name" value="PucR C-terminal helix-turn-helix domain"/>
    <property type="match status" value="1"/>
</dbReference>
<sequence length="373" mass="42989">MLTKDLAVEVVEQTTKRLNRPMNMMDRFGIILASSDPSRVNQIHDGAVHVLKTGKSLMIRKEDLPNWRTSKPGLNMPIEFQGEMIGVIGLTGDPDEIWEFGELVKMNTEMMVRQAYLFEQSEWKQRIRDQLFHELIQKNISPHVIEDKGKQASFKLVPPFQVTLINADAASMQRSALLDIIRTNFDEHMTLIGYVTLEQMYLLTTATAHETVSKKLQTLQTLLLQKNVSFSIATGSQRYDLFTIASSYQEARSALTLGTKPNTITYFQDVQTQALLHELPTLSKQQYYQSILENVSEKYIKTLEHFFSHNSNIGDCAKSLFIHRNSLVYRLKKIHDSTGYDPQLFTDCVPLQIAIWLRRLDENDPEHHMKKRE</sequence>
<dbReference type="InterPro" id="IPR008599">
    <property type="entry name" value="Diacid_rec"/>
</dbReference>
<evidence type="ECO:0000259" key="3">
    <source>
        <dbReference type="Pfam" id="PF13556"/>
    </source>
</evidence>
<name>A0ABS2T0M7_9BACI</name>
<dbReference type="Pfam" id="PF05651">
    <property type="entry name" value="Diacid_rec"/>
    <property type="match status" value="1"/>
</dbReference>
<dbReference type="Proteomes" id="UP001179280">
    <property type="component" value="Unassembled WGS sequence"/>
</dbReference>
<dbReference type="InterPro" id="IPR041522">
    <property type="entry name" value="CdaR_GGDEF"/>
</dbReference>
<accession>A0ABS2T0M7</accession>
<dbReference type="Pfam" id="PF13556">
    <property type="entry name" value="HTH_30"/>
    <property type="match status" value="1"/>
</dbReference>
<comment type="similarity">
    <text evidence="1">Belongs to the CdaR family.</text>
</comment>
<dbReference type="InterPro" id="IPR051448">
    <property type="entry name" value="CdaR-like_regulators"/>
</dbReference>
<gene>
    <name evidence="5" type="ORF">JOC54_004632</name>
</gene>
<feature type="domain" description="PucR C-terminal helix-turn-helix" evidence="3">
    <location>
        <begin position="300"/>
        <end position="355"/>
    </location>
</feature>
<dbReference type="Pfam" id="PF17853">
    <property type="entry name" value="GGDEF_2"/>
    <property type="match status" value="1"/>
</dbReference>
<dbReference type="EMBL" id="JAFBCV010000030">
    <property type="protein sequence ID" value="MBM7841328.1"/>
    <property type="molecule type" value="Genomic_DNA"/>
</dbReference>
<protein>
    <submittedName>
        <fullName evidence="5">Carbohydrate diacid regulator</fullName>
    </submittedName>
</protein>
<evidence type="ECO:0000256" key="1">
    <source>
        <dbReference type="ARBA" id="ARBA00006754"/>
    </source>
</evidence>
<dbReference type="InterPro" id="IPR025736">
    <property type="entry name" value="PucR_C-HTH_dom"/>
</dbReference>
<reference evidence="5" key="1">
    <citation type="submission" date="2021-01" db="EMBL/GenBank/DDBJ databases">
        <title>Genomic Encyclopedia of Type Strains, Phase IV (KMG-IV): sequencing the most valuable type-strain genomes for metagenomic binning, comparative biology and taxonomic classification.</title>
        <authorList>
            <person name="Goeker M."/>
        </authorList>
    </citation>
    <scope>NUCLEOTIDE SEQUENCE</scope>
    <source>
        <strain evidence="5">DSM 21943</strain>
    </source>
</reference>
<evidence type="ECO:0000313" key="5">
    <source>
        <dbReference type="EMBL" id="MBM7841328.1"/>
    </source>
</evidence>